<dbReference type="GO" id="GO:0016740">
    <property type="term" value="F:transferase activity"/>
    <property type="evidence" value="ECO:0007669"/>
    <property type="project" value="UniProtKB-KW"/>
</dbReference>
<feature type="region of interest" description="Disordered" evidence="2">
    <location>
        <begin position="326"/>
        <end position="352"/>
    </location>
</feature>
<comment type="similarity">
    <text evidence="1">Belongs to the glycosyltransferase 2 family.</text>
</comment>
<dbReference type="InterPro" id="IPR001173">
    <property type="entry name" value="Glyco_trans_2-like"/>
</dbReference>
<evidence type="ECO:0000313" key="5">
    <source>
        <dbReference type="EMBL" id="MYM19048.1"/>
    </source>
</evidence>
<keyword evidence="5" id="KW-0808">Transferase</keyword>
<evidence type="ECO:0000256" key="2">
    <source>
        <dbReference type="SAM" id="MobiDB-lite"/>
    </source>
</evidence>
<proteinExistence type="inferred from homology"/>
<evidence type="ECO:0000256" key="1">
    <source>
        <dbReference type="ARBA" id="ARBA00006739"/>
    </source>
</evidence>
<name>A0A6N9H4S1_9MICO</name>
<dbReference type="Pfam" id="PF00535">
    <property type="entry name" value="Glycos_transf_2"/>
    <property type="match status" value="1"/>
</dbReference>
<feature type="domain" description="Glycosyltransferase 2-like" evidence="4">
    <location>
        <begin position="15"/>
        <end position="168"/>
    </location>
</feature>
<evidence type="ECO:0000256" key="3">
    <source>
        <dbReference type="SAM" id="Phobius"/>
    </source>
</evidence>
<sequence>MDTEHCAATLRIAAIVPCHNEEITVGTVVRDLRAAVPGIAVYVYDNNSTDRTVEAARAAGAVVRTERLKGKGNVIRRAFADIDADVYVTIDGDDTYEAADLPGMIELLLDGPYDHVLGVRQDTQDTTSYRPGHEAGNRAFNQLTSRLFGAPVTDMLSGYRVFSRRFVKSFPAVSKQFEIETELTVHMMSLRLPTAEYPVGFRDRPEGSESKLSTFGDGFRILNIIAQLVRHERPYLFYGGLTVVFGALSLALGIPVILEFWHTGLVPRFPTAILAAAFAVLAFLLGSVGLIVDGLRRARREASRLCYLELAPPVVTAPAPVDFPVVGRNSSSNEDPVSSRGIPPQSGATPSS</sequence>
<evidence type="ECO:0000313" key="6">
    <source>
        <dbReference type="Proteomes" id="UP000469215"/>
    </source>
</evidence>
<dbReference type="PANTHER" id="PTHR48090:SF7">
    <property type="entry name" value="RFBJ PROTEIN"/>
    <property type="match status" value="1"/>
</dbReference>
<dbReference type="PANTHER" id="PTHR48090">
    <property type="entry name" value="UNDECAPRENYL-PHOSPHATE 4-DEOXY-4-FORMAMIDO-L-ARABINOSE TRANSFERASE-RELATED"/>
    <property type="match status" value="1"/>
</dbReference>
<dbReference type="InterPro" id="IPR050256">
    <property type="entry name" value="Glycosyltransferase_2"/>
</dbReference>
<dbReference type="Gene3D" id="3.90.550.10">
    <property type="entry name" value="Spore Coat Polysaccharide Biosynthesis Protein SpsA, Chain A"/>
    <property type="match status" value="1"/>
</dbReference>
<dbReference type="AlphaFoldDB" id="A0A6N9H4S1"/>
<accession>A0A6N9H4S1</accession>
<dbReference type="CDD" id="cd04179">
    <property type="entry name" value="DPM_DPG-synthase_like"/>
    <property type="match status" value="1"/>
</dbReference>
<dbReference type="RefSeq" id="WP_160952487.1">
    <property type="nucleotide sequence ID" value="NZ_WWEQ01000009.1"/>
</dbReference>
<feature type="transmembrane region" description="Helical" evidence="3">
    <location>
        <begin position="235"/>
        <end position="257"/>
    </location>
</feature>
<dbReference type="InterPro" id="IPR029044">
    <property type="entry name" value="Nucleotide-diphossugar_trans"/>
</dbReference>
<organism evidence="5 6">
    <name type="scientific">Brevibacterium rongguiense</name>
    <dbReference type="NCBI Taxonomy" id="2695267"/>
    <lineage>
        <taxon>Bacteria</taxon>
        <taxon>Bacillati</taxon>
        <taxon>Actinomycetota</taxon>
        <taxon>Actinomycetes</taxon>
        <taxon>Micrococcales</taxon>
        <taxon>Brevibacteriaceae</taxon>
        <taxon>Brevibacterium</taxon>
    </lineage>
</organism>
<gene>
    <name evidence="5" type="ORF">GSY69_03425</name>
</gene>
<keyword evidence="6" id="KW-1185">Reference proteome</keyword>
<keyword evidence="3" id="KW-0472">Membrane</keyword>
<dbReference type="Proteomes" id="UP000469215">
    <property type="component" value="Unassembled WGS sequence"/>
</dbReference>
<dbReference type="SUPFAM" id="SSF53448">
    <property type="entry name" value="Nucleotide-diphospho-sugar transferases"/>
    <property type="match status" value="1"/>
</dbReference>
<protein>
    <submittedName>
        <fullName evidence="5">Glycosyltransferase</fullName>
    </submittedName>
</protein>
<keyword evidence="3" id="KW-0812">Transmembrane</keyword>
<reference evidence="5 6" key="1">
    <citation type="submission" date="2020-01" db="EMBL/GenBank/DDBJ databases">
        <authorList>
            <person name="Deng T."/>
        </authorList>
    </citation>
    <scope>NUCLEOTIDE SEQUENCE [LARGE SCALE GENOMIC DNA]</scope>
    <source>
        <strain evidence="5 6">5221</strain>
    </source>
</reference>
<comment type="caution">
    <text evidence="5">The sequence shown here is derived from an EMBL/GenBank/DDBJ whole genome shotgun (WGS) entry which is preliminary data.</text>
</comment>
<dbReference type="EMBL" id="WWEQ01000009">
    <property type="protein sequence ID" value="MYM19048.1"/>
    <property type="molecule type" value="Genomic_DNA"/>
</dbReference>
<keyword evidence="3" id="KW-1133">Transmembrane helix</keyword>
<feature type="transmembrane region" description="Helical" evidence="3">
    <location>
        <begin position="269"/>
        <end position="292"/>
    </location>
</feature>
<evidence type="ECO:0000259" key="4">
    <source>
        <dbReference type="Pfam" id="PF00535"/>
    </source>
</evidence>